<feature type="compositionally biased region" description="Basic and acidic residues" evidence="1">
    <location>
        <begin position="48"/>
        <end position="58"/>
    </location>
</feature>
<keyword evidence="3" id="KW-1185">Reference proteome</keyword>
<proteinExistence type="predicted"/>
<evidence type="ECO:0000313" key="2">
    <source>
        <dbReference type="EMBL" id="KAJ1187412.1"/>
    </source>
</evidence>
<feature type="region of interest" description="Disordered" evidence="1">
    <location>
        <begin position="1"/>
        <end position="125"/>
    </location>
</feature>
<evidence type="ECO:0000256" key="1">
    <source>
        <dbReference type="SAM" id="MobiDB-lite"/>
    </source>
</evidence>
<name>A0AAV7UIK2_PLEWA</name>
<organism evidence="2 3">
    <name type="scientific">Pleurodeles waltl</name>
    <name type="common">Iberian ribbed newt</name>
    <dbReference type="NCBI Taxonomy" id="8319"/>
    <lineage>
        <taxon>Eukaryota</taxon>
        <taxon>Metazoa</taxon>
        <taxon>Chordata</taxon>
        <taxon>Craniata</taxon>
        <taxon>Vertebrata</taxon>
        <taxon>Euteleostomi</taxon>
        <taxon>Amphibia</taxon>
        <taxon>Batrachia</taxon>
        <taxon>Caudata</taxon>
        <taxon>Salamandroidea</taxon>
        <taxon>Salamandridae</taxon>
        <taxon>Pleurodelinae</taxon>
        <taxon>Pleurodeles</taxon>
    </lineage>
</organism>
<dbReference type="Proteomes" id="UP001066276">
    <property type="component" value="Chromosome 3_1"/>
</dbReference>
<reference evidence="2" key="1">
    <citation type="journal article" date="2022" name="bioRxiv">
        <title>Sequencing and chromosome-scale assembly of the giantPleurodeles waltlgenome.</title>
        <authorList>
            <person name="Brown T."/>
            <person name="Elewa A."/>
            <person name="Iarovenko S."/>
            <person name="Subramanian E."/>
            <person name="Araus A.J."/>
            <person name="Petzold A."/>
            <person name="Susuki M."/>
            <person name="Suzuki K.-i.T."/>
            <person name="Hayashi T."/>
            <person name="Toyoda A."/>
            <person name="Oliveira C."/>
            <person name="Osipova E."/>
            <person name="Leigh N.D."/>
            <person name="Simon A."/>
            <person name="Yun M.H."/>
        </authorList>
    </citation>
    <scope>NUCLEOTIDE SEQUENCE</scope>
    <source>
        <strain evidence="2">20211129_DDA</strain>
        <tissue evidence="2">Liver</tissue>
    </source>
</reference>
<comment type="caution">
    <text evidence="2">The sequence shown here is derived from an EMBL/GenBank/DDBJ whole genome shotgun (WGS) entry which is preliminary data.</text>
</comment>
<dbReference type="EMBL" id="JANPWB010000005">
    <property type="protein sequence ID" value="KAJ1187412.1"/>
    <property type="molecule type" value="Genomic_DNA"/>
</dbReference>
<dbReference type="AlphaFoldDB" id="A0AAV7UIK2"/>
<feature type="compositionally biased region" description="Basic residues" evidence="1">
    <location>
        <begin position="85"/>
        <end position="102"/>
    </location>
</feature>
<sequence length="125" mass="14245">MRPCELTLEQGNMENLGASAELDRGNHQSSKRSVENAQRLDPATNQRFRNERGPDTRGARQQQNKQHCPRWQGSTERGKEASAKCKQRCQKRGQERRRRPPGRRAPGPSKRAKANNGEQISMIVQ</sequence>
<gene>
    <name evidence="2" type="ORF">NDU88_004188</name>
</gene>
<protein>
    <submittedName>
        <fullName evidence="2">Uncharacterized protein</fullName>
    </submittedName>
</protein>
<evidence type="ECO:0000313" key="3">
    <source>
        <dbReference type="Proteomes" id="UP001066276"/>
    </source>
</evidence>
<accession>A0AAV7UIK2</accession>
<feature type="compositionally biased region" description="Polar residues" evidence="1">
    <location>
        <begin position="116"/>
        <end position="125"/>
    </location>
</feature>